<gene>
    <name evidence="4" type="ORF">ElyMa_001845800</name>
</gene>
<proteinExistence type="inferred from homology"/>
<comment type="similarity">
    <text evidence="1">Belongs to the MIX23 family.</text>
</comment>
<dbReference type="PANTHER" id="PTHR31905">
    <property type="entry name" value="COILED-COIL DOMAIN-CONTAINING PROTEIN 58"/>
    <property type="match status" value="1"/>
</dbReference>
<evidence type="ECO:0000313" key="4">
    <source>
        <dbReference type="EMBL" id="GFR61388.1"/>
    </source>
</evidence>
<comment type="caution">
    <text evidence="4">The sequence shown here is derived from an EMBL/GenBank/DDBJ whole genome shotgun (WGS) entry which is preliminary data.</text>
</comment>
<name>A0AAV4EJU4_9GAST</name>
<reference evidence="4 5" key="1">
    <citation type="journal article" date="2021" name="Elife">
        <title>Chloroplast acquisition without the gene transfer in kleptoplastic sea slugs, Plakobranchus ocellatus.</title>
        <authorList>
            <person name="Maeda T."/>
            <person name="Takahashi S."/>
            <person name="Yoshida T."/>
            <person name="Shimamura S."/>
            <person name="Takaki Y."/>
            <person name="Nagai Y."/>
            <person name="Toyoda A."/>
            <person name="Suzuki Y."/>
            <person name="Arimoto A."/>
            <person name="Ishii H."/>
            <person name="Satoh N."/>
            <person name="Nishiyama T."/>
            <person name="Hasebe M."/>
            <person name="Maruyama T."/>
            <person name="Minagawa J."/>
            <person name="Obokata J."/>
            <person name="Shigenobu S."/>
        </authorList>
    </citation>
    <scope>NUCLEOTIDE SEQUENCE [LARGE SCALE GENOMIC DNA]</scope>
</reference>
<dbReference type="InterPro" id="IPR019171">
    <property type="entry name" value="MIX23"/>
</dbReference>
<dbReference type="EMBL" id="BMAT01003729">
    <property type="protein sequence ID" value="GFR61388.1"/>
    <property type="molecule type" value="Genomic_DNA"/>
</dbReference>
<dbReference type="PANTHER" id="PTHR31905:SF2">
    <property type="entry name" value="PROTEIN MIX23"/>
    <property type="match status" value="1"/>
</dbReference>
<feature type="non-terminal residue" evidence="4">
    <location>
        <position position="1"/>
    </location>
</feature>
<evidence type="ECO:0000256" key="2">
    <source>
        <dbReference type="ARBA" id="ARBA00024228"/>
    </source>
</evidence>
<sequence>DSLRGLRLIDDRIIHALNSTLPTQSFRGNVDAPSVCKRFYDELQLSYDQRAHSIRHCLEKVSNEVEDLRRKKNEAPDDIDVMKNLRKEQTKLRLLQQEMGVEEVVKDRTLKVFYERCRDSYTPPAAPVLL</sequence>
<keyword evidence="5" id="KW-1185">Reference proteome</keyword>
<dbReference type="AlphaFoldDB" id="A0AAV4EJU4"/>
<dbReference type="Proteomes" id="UP000762676">
    <property type="component" value="Unassembled WGS sequence"/>
</dbReference>
<evidence type="ECO:0000256" key="3">
    <source>
        <dbReference type="ARBA" id="ARBA00030733"/>
    </source>
</evidence>
<accession>A0AAV4EJU4</accession>
<organism evidence="4 5">
    <name type="scientific">Elysia marginata</name>
    <dbReference type="NCBI Taxonomy" id="1093978"/>
    <lineage>
        <taxon>Eukaryota</taxon>
        <taxon>Metazoa</taxon>
        <taxon>Spiralia</taxon>
        <taxon>Lophotrochozoa</taxon>
        <taxon>Mollusca</taxon>
        <taxon>Gastropoda</taxon>
        <taxon>Heterobranchia</taxon>
        <taxon>Euthyneura</taxon>
        <taxon>Panpulmonata</taxon>
        <taxon>Sacoglossa</taxon>
        <taxon>Placobranchoidea</taxon>
        <taxon>Plakobranchidae</taxon>
        <taxon>Elysia</taxon>
    </lineage>
</organism>
<protein>
    <recommendedName>
        <fullName evidence="2">Protein MIX23</fullName>
    </recommendedName>
    <alternativeName>
        <fullName evidence="3">Coiled-coil domain-containing protein 58</fullName>
    </alternativeName>
</protein>
<dbReference type="Pfam" id="PF09774">
    <property type="entry name" value="MIX23"/>
    <property type="match status" value="1"/>
</dbReference>
<evidence type="ECO:0000256" key="1">
    <source>
        <dbReference type="ARBA" id="ARBA00024204"/>
    </source>
</evidence>
<evidence type="ECO:0000313" key="5">
    <source>
        <dbReference type="Proteomes" id="UP000762676"/>
    </source>
</evidence>
<dbReference type="GO" id="GO:0005758">
    <property type="term" value="C:mitochondrial intermembrane space"/>
    <property type="evidence" value="ECO:0007669"/>
    <property type="project" value="InterPro"/>
</dbReference>